<dbReference type="InterPro" id="IPR053858">
    <property type="entry name" value="Arb2_dom"/>
</dbReference>
<feature type="compositionally biased region" description="Basic and acidic residues" evidence="1">
    <location>
        <begin position="417"/>
        <end position="433"/>
    </location>
</feature>
<dbReference type="AlphaFoldDB" id="A0A9W9K6M3"/>
<feature type="compositionally biased region" description="Basic and acidic residues" evidence="1">
    <location>
        <begin position="397"/>
        <end position="409"/>
    </location>
</feature>
<evidence type="ECO:0000313" key="3">
    <source>
        <dbReference type="EMBL" id="KAJ5094486.1"/>
    </source>
</evidence>
<dbReference type="OrthoDB" id="421951at2759"/>
<evidence type="ECO:0000256" key="1">
    <source>
        <dbReference type="SAM" id="MobiDB-lite"/>
    </source>
</evidence>
<reference evidence="3" key="1">
    <citation type="submission" date="2022-11" db="EMBL/GenBank/DDBJ databases">
        <authorList>
            <person name="Petersen C."/>
        </authorList>
    </citation>
    <scope>NUCLEOTIDE SEQUENCE</scope>
    <source>
        <strain evidence="3">IBT 30069</strain>
    </source>
</reference>
<reference evidence="3" key="2">
    <citation type="journal article" date="2023" name="IMA Fungus">
        <title>Comparative genomic study of the Penicillium genus elucidates a diverse pangenome and 15 lateral gene transfer events.</title>
        <authorList>
            <person name="Petersen C."/>
            <person name="Sorensen T."/>
            <person name="Nielsen M.R."/>
            <person name="Sondergaard T.E."/>
            <person name="Sorensen J.L."/>
            <person name="Fitzpatrick D.A."/>
            <person name="Frisvad J.C."/>
            <person name="Nielsen K.L."/>
        </authorList>
    </citation>
    <scope>NUCLEOTIDE SEQUENCE</scope>
    <source>
        <strain evidence="3">IBT 30069</strain>
    </source>
</reference>
<evidence type="ECO:0000259" key="2">
    <source>
        <dbReference type="Pfam" id="PF22749"/>
    </source>
</evidence>
<dbReference type="GO" id="GO:0031048">
    <property type="term" value="P:regulatory ncRNA-mediated heterochromatin formation"/>
    <property type="evidence" value="ECO:0007669"/>
    <property type="project" value="TreeGrafter"/>
</dbReference>
<dbReference type="PANTHER" id="PTHR21357:SF4">
    <property type="entry name" value="FAM172 FAMILY PROTEIN HOMOLOG CG10038"/>
    <property type="match status" value="1"/>
</dbReference>
<name>A0A9W9K6M3_9EURO</name>
<feature type="region of interest" description="Disordered" evidence="1">
    <location>
        <begin position="397"/>
        <end position="484"/>
    </location>
</feature>
<dbReference type="GO" id="GO:0005634">
    <property type="term" value="C:nucleus"/>
    <property type="evidence" value="ECO:0007669"/>
    <property type="project" value="TreeGrafter"/>
</dbReference>
<sequence length="484" mass="54193">MYVYRNKDLPPDPHFPADLKGLGYFINGKDQIRQISNPEQGFVFKINRNDRYNVRQREAMNDCIREIVLARLGDAGLDILPLPLDTKLDEAHVPILVSKDFQNKPRIVLFLGEPSQDLGIFAYRAIHEGISFGSAVNLAKAVLADEKAGLIIGNTGQLIWHNESERAVSHQTWQAIPRPYANWGQATTSLRNKIPANHGWDQHVQYIFEKVLWPKVGKRTSIDIIGMSEGGHAAIKYLQKDWHVWKPYISGMALADPQQTTYSDIDMGMLTDPQSFTSFLASRCRAYILSADPVGTPQSGYRNHGCNCYSSGENLNTECIIPAAWEDMLSWLDLIYKNPEYSEHVMLREEDMDEEMRRDLEAQAEKENELTGEAAEIEWLRVLDDAAAAERDAKIAEKEAGAAKEAEKEAQEEDGTETGKDTEAGKEAAKDTQEDSTVENLGDVSEEKKSFEGAENAGEANDVQEDDTVQNLGGISEDMKQLEV</sequence>
<protein>
    <recommendedName>
        <fullName evidence="2">Arb2 domain-containing protein</fullName>
    </recommendedName>
</protein>
<gene>
    <name evidence="3" type="ORF">N7456_010347</name>
</gene>
<accession>A0A9W9K6M3</accession>
<dbReference type="Pfam" id="PF22749">
    <property type="entry name" value="Arb2"/>
    <property type="match status" value="1"/>
</dbReference>
<dbReference type="GO" id="GO:0035197">
    <property type="term" value="F:siRNA binding"/>
    <property type="evidence" value="ECO:0007669"/>
    <property type="project" value="TreeGrafter"/>
</dbReference>
<keyword evidence="4" id="KW-1185">Reference proteome</keyword>
<dbReference type="PANTHER" id="PTHR21357">
    <property type="entry name" value="FAM172 FAMILY PROTEIN HOMOLOG CG10038"/>
    <property type="match status" value="1"/>
</dbReference>
<dbReference type="InterPro" id="IPR048263">
    <property type="entry name" value="Arb2"/>
</dbReference>
<dbReference type="EMBL" id="JAPQKH010000006">
    <property type="protein sequence ID" value="KAJ5094486.1"/>
    <property type="molecule type" value="Genomic_DNA"/>
</dbReference>
<organism evidence="3 4">
    <name type="scientific">Penicillium angulare</name>
    <dbReference type="NCBI Taxonomy" id="116970"/>
    <lineage>
        <taxon>Eukaryota</taxon>
        <taxon>Fungi</taxon>
        <taxon>Dikarya</taxon>
        <taxon>Ascomycota</taxon>
        <taxon>Pezizomycotina</taxon>
        <taxon>Eurotiomycetes</taxon>
        <taxon>Eurotiomycetidae</taxon>
        <taxon>Eurotiales</taxon>
        <taxon>Aspergillaceae</taxon>
        <taxon>Penicillium</taxon>
    </lineage>
</organism>
<feature type="domain" description="Arb2" evidence="2">
    <location>
        <begin position="15"/>
        <end position="294"/>
    </location>
</feature>
<evidence type="ECO:0000313" key="4">
    <source>
        <dbReference type="Proteomes" id="UP001149165"/>
    </source>
</evidence>
<dbReference type="Proteomes" id="UP001149165">
    <property type="component" value="Unassembled WGS sequence"/>
</dbReference>
<proteinExistence type="predicted"/>
<comment type="caution">
    <text evidence="3">The sequence shown here is derived from an EMBL/GenBank/DDBJ whole genome shotgun (WGS) entry which is preliminary data.</text>
</comment>